<evidence type="ECO:0000256" key="10">
    <source>
        <dbReference type="ARBA" id="ARBA00031484"/>
    </source>
</evidence>
<evidence type="ECO:0000313" key="18">
    <source>
        <dbReference type="Proteomes" id="UP000464495"/>
    </source>
</evidence>
<feature type="transmembrane region" description="Helical" evidence="15">
    <location>
        <begin position="100"/>
        <end position="119"/>
    </location>
</feature>
<dbReference type="GO" id="GO:0003755">
    <property type="term" value="F:peptidyl-prolyl cis-trans isomerase activity"/>
    <property type="evidence" value="ECO:0007669"/>
    <property type="project" value="UniProtKB-KW"/>
</dbReference>
<evidence type="ECO:0000256" key="4">
    <source>
        <dbReference type="ARBA" id="ARBA00022519"/>
    </source>
</evidence>
<evidence type="ECO:0000256" key="1">
    <source>
        <dbReference type="ARBA" id="ARBA00004382"/>
    </source>
</evidence>
<keyword evidence="3" id="KW-1003">Cell membrane</keyword>
<proteinExistence type="inferred from homology"/>
<keyword evidence="7 15" id="KW-0472">Membrane</keyword>
<dbReference type="Proteomes" id="UP000464495">
    <property type="component" value="Chromosome"/>
</dbReference>
<keyword evidence="14" id="KW-0697">Rotamase</keyword>
<keyword evidence="18" id="KW-1185">Reference proteome</keyword>
<evidence type="ECO:0000256" key="6">
    <source>
        <dbReference type="ARBA" id="ARBA00022989"/>
    </source>
</evidence>
<dbReference type="InterPro" id="IPR000297">
    <property type="entry name" value="PPIase_PpiC"/>
</dbReference>
<evidence type="ECO:0000256" key="11">
    <source>
        <dbReference type="ARBA" id="ARBA00038408"/>
    </source>
</evidence>
<dbReference type="AlphaFoldDB" id="A0A6P1SVM7"/>
<dbReference type="EMBL" id="CP046620">
    <property type="protein sequence ID" value="QHQ34734.1"/>
    <property type="molecule type" value="Genomic_DNA"/>
</dbReference>
<dbReference type="PANTHER" id="PTHR47529:SF1">
    <property type="entry name" value="PERIPLASMIC CHAPERONE PPID"/>
    <property type="match status" value="1"/>
</dbReference>
<gene>
    <name evidence="17" type="ORF">GO499_05765</name>
</gene>
<dbReference type="InterPro" id="IPR052029">
    <property type="entry name" value="PpiD_chaperone"/>
</dbReference>
<dbReference type="InterPro" id="IPR027304">
    <property type="entry name" value="Trigger_fact/SurA_dom_sf"/>
</dbReference>
<evidence type="ECO:0000313" key="17">
    <source>
        <dbReference type="EMBL" id="QHQ34734.1"/>
    </source>
</evidence>
<evidence type="ECO:0000256" key="14">
    <source>
        <dbReference type="PROSITE-ProRule" id="PRU00278"/>
    </source>
</evidence>
<reference evidence="17 18" key="1">
    <citation type="submission" date="2019-12" db="EMBL/GenBank/DDBJ databases">
        <title>Complete genome sequence of Algicella marina strain 9Alg 56(T) isolated from the red alga Tichocarpus crinitus.</title>
        <authorList>
            <person name="Kim S.-G."/>
            <person name="Nedashkovskaya O.I."/>
        </authorList>
    </citation>
    <scope>NUCLEOTIDE SEQUENCE [LARGE SCALE GENOMIC DNA]</scope>
    <source>
        <strain evidence="17 18">9Alg 56</strain>
    </source>
</reference>
<keyword evidence="8" id="KW-0143">Chaperone</keyword>
<evidence type="ECO:0000256" key="2">
    <source>
        <dbReference type="ARBA" id="ARBA00018370"/>
    </source>
</evidence>
<evidence type="ECO:0000256" key="9">
    <source>
        <dbReference type="ARBA" id="ARBA00030642"/>
    </source>
</evidence>
<sequence>MNGEGQAIEQRIAAECQANVGKGQNGGLCHAAPIAARHGKVKHDGRIHLTPLLHPPGARNRTLQSSGRAMNGPFHQGAQTGITDMLGSFRTSGKGKTSQVLLWVVMALLAFGLAGYSLVGAASGLATTNVASVGDQKISRQDYLTAYQAAINNLQRQLNIPINNQQARAFGIDRQVLAQLITQAALEGEAADLGISAGDDAVREEILAKPEFTGPAGRFEPETYSFVLQRTGLSAPEYEEKVRRDLARSILEAGISGGVLAPDILADTLLAYQGEQRVLSYAILSANSLPEPVGDPTEEQLRTFYDENPEAYTVPETRVVSYVALTPEDMAATMEIPDEAVREAFDNQTARFNSEERRLIDRIVFGTSEQAEEARTRLDAGEIDFAGLAEERGLAPTDIELGGRTASSLTRAEADAIFAAEGPSIVGPVTTDLGPALFRINAIVAARSTPFEEAAPALRRELAEAEASAAIGDWINDVQDLLAGGASFEEIAAETPLTQGTARINERLGEGLAADPDFRAEAMAADPGGERDLIDIAGGGIAALRVEEIVPPTLRPYEDVAAGIPADWRVVAQQTALHDYATSLLARIGEGETFDSVAQDAGLGVTTSEPLRRNDAPEGLPPAILEPAFALEEGASDIFEELSGTYLFRVDQVVPFDPEDETASGEADAVKAQISNAIAFDLFGGFAQATQDETGASVNETLLDQTLSQLP</sequence>
<evidence type="ECO:0000256" key="13">
    <source>
        <dbReference type="ARBA" id="ARBA00042775"/>
    </source>
</evidence>
<dbReference type="SUPFAM" id="SSF109998">
    <property type="entry name" value="Triger factor/SurA peptide-binding domain-like"/>
    <property type="match status" value="1"/>
</dbReference>
<dbReference type="InterPro" id="IPR046357">
    <property type="entry name" value="PPIase_dom_sf"/>
</dbReference>
<dbReference type="PROSITE" id="PS50198">
    <property type="entry name" value="PPIC_PPIASE_2"/>
    <property type="match status" value="1"/>
</dbReference>
<dbReference type="Pfam" id="PF13624">
    <property type="entry name" value="SurA_N_3"/>
    <property type="match status" value="1"/>
</dbReference>
<feature type="domain" description="PpiC" evidence="16">
    <location>
        <begin position="355"/>
        <end position="442"/>
    </location>
</feature>
<dbReference type="KEGG" id="amaq:GO499_05765"/>
<dbReference type="PANTHER" id="PTHR47529">
    <property type="entry name" value="PEPTIDYL-PROLYL CIS-TRANS ISOMERASE D"/>
    <property type="match status" value="1"/>
</dbReference>
<comment type="similarity">
    <text evidence="11">Belongs to the PpiD chaperone family.</text>
</comment>
<evidence type="ECO:0000256" key="8">
    <source>
        <dbReference type="ARBA" id="ARBA00023186"/>
    </source>
</evidence>
<accession>A0A6P1SVM7</accession>
<dbReference type="Gene3D" id="1.10.4030.10">
    <property type="entry name" value="Porin chaperone SurA, peptide-binding domain"/>
    <property type="match status" value="1"/>
</dbReference>
<keyword evidence="5 15" id="KW-0812">Transmembrane</keyword>
<keyword evidence="14" id="KW-0413">Isomerase</keyword>
<keyword evidence="6 15" id="KW-1133">Transmembrane helix</keyword>
<organism evidence="17 18">
    <name type="scientific">Algicella marina</name>
    <dbReference type="NCBI Taxonomy" id="2683284"/>
    <lineage>
        <taxon>Bacteria</taxon>
        <taxon>Pseudomonadati</taxon>
        <taxon>Pseudomonadota</taxon>
        <taxon>Alphaproteobacteria</taxon>
        <taxon>Rhodobacterales</taxon>
        <taxon>Paracoccaceae</taxon>
        <taxon>Algicella</taxon>
    </lineage>
</organism>
<keyword evidence="4" id="KW-0997">Cell inner membrane</keyword>
<evidence type="ECO:0000256" key="3">
    <source>
        <dbReference type="ARBA" id="ARBA00022475"/>
    </source>
</evidence>
<dbReference type="Pfam" id="PF13145">
    <property type="entry name" value="Rotamase_2"/>
    <property type="match status" value="1"/>
</dbReference>
<evidence type="ECO:0000256" key="7">
    <source>
        <dbReference type="ARBA" id="ARBA00023136"/>
    </source>
</evidence>
<evidence type="ECO:0000256" key="5">
    <source>
        <dbReference type="ARBA" id="ARBA00022692"/>
    </source>
</evidence>
<comment type="subcellular location">
    <subcellularLocation>
        <location evidence="1">Cell inner membrane</location>
        <topology evidence="1">Single-pass type II membrane protein</topology>
        <orientation evidence="1">Periplasmic side</orientation>
    </subcellularLocation>
</comment>
<evidence type="ECO:0000259" key="16">
    <source>
        <dbReference type="PROSITE" id="PS50198"/>
    </source>
</evidence>
<protein>
    <recommendedName>
        <fullName evidence="2">Parvulin-like PPIase</fullName>
    </recommendedName>
    <alternativeName>
        <fullName evidence="9">Peptidyl-prolyl cis-trans isomerase plp</fullName>
    </alternativeName>
    <alternativeName>
        <fullName evidence="12">Periplasmic chaperone PpiD</fullName>
    </alternativeName>
    <alternativeName>
        <fullName evidence="13">Periplasmic folding chaperone</fullName>
    </alternativeName>
    <alternativeName>
        <fullName evidence="10">Rotamase plp</fullName>
    </alternativeName>
</protein>
<dbReference type="Gene3D" id="3.10.50.40">
    <property type="match status" value="1"/>
</dbReference>
<evidence type="ECO:0000256" key="15">
    <source>
        <dbReference type="SAM" id="Phobius"/>
    </source>
</evidence>
<evidence type="ECO:0000256" key="12">
    <source>
        <dbReference type="ARBA" id="ARBA00040743"/>
    </source>
</evidence>
<name>A0A6P1SVM7_9RHOB</name>
<dbReference type="SUPFAM" id="SSF54534">
    <property type="entry name" value="FKBP-like"/>
    <property type="match status" value="1"/>
</dbReference>
<dbReference type="GO" id="GO:0005886">
    <property type="term" value="C:plasma membrane"/>
    <property type="evidence" value="ECO:0007669"/>
    <property type="project" value="UniProtKB-SubCell"/>
</dbReference>